<keyword evidence="1" id="KW-1133">Transmembrane helix</keyword>
<sequence length="182" mass="20389">MQAKNAADAALDGLPMYWDPQYNFYQDMMPTRTGTPGQETVSEAPTVEAVFSPDTPAVTPIFVGRDAEGHRSRLSSGNRVRRTPGIPSPKHTKLTKHVRRLDVPVSLFVFTVLLLGLLIALAILTLWRILSKEKDASQTTTWEGEENEDSENFRLVARPVERPRARKDNETVTDVVQLFSAR</sequence>
<reference evidence="2" key="1">
    <citation type="journal article" date="2020" name="Cell">
        <title>Large-Scale Comparative Analyses of Tick Genomes Elucidate Their Genetic Diversity and Vector Capacities.</title>
        <authorList>
            <consortium name="Tick Genome and Microbiome Consortium (TIGMIC)"/>
            <person name="Jia N."/>
            <person name="Wang J."/>
            <person name="Shi W."/>
            <person name="Du L."/>
            <person name="Sun Y."/>
            <person name="Zhan W."/>
            <person name="Jiang J.F."/>
            <person name="Wang Q."/>
            <person name="Zhang B."/>
            <person name="Ji P."/>
            <person name="Bell-Sakyi L."/>
            <person name="Cui X.M."/>
            <person name="Yuan T.T."/>
            <person name="Jiang B.G."/>
            <person name="Yang W.F."/>
            <person name="Lam T.T."/>
            <person name="Chang Q.C."/>
            <person name="Ding S.J."/>
            <person name="Wang X.J."/>
            <person name="Zhu J.G."/>
            <person name="Ruan X.D."/>
            <person name="Zhao L."/>
            <person name="Wei J.T."/>
            <person name="Ye R.Z."/>
            <person name="Que T.C."/>
            <person name="Du C.H."/>
            <person name="Zhou Y.H."/>
            <person name="Cheng J.X."/>
            <person name="Dai P.F."/>
            <person name="Guo W.B."/>
            <person name="Han X.H."/>
            <person name="Huang E.J."/>
            <person name="Li L.F."/>
            <person name="Wei W."/>
            <person name="Gao Y.C."/>
            <person name="Liu J.Z."/>
            <person name="Shao H.Z."/>
            <person name="Wang X."/>
            <person name="Wang C.C."/>
            <person name="Yang T.C."/>
            <person name="Huo Q.B."/>
            <person name="Li W."/>
            <person name="Chen H.Y."/>
            <person name="Chen S.E."/>
            <person name="Zhou L.G."/>
            <person name="Ni X.B."/>
            <person name="Tian J.H."/>
            <person name="Sheng Y."/>
            <person name="Liu T."/>
            <person name="Pan Y.S."/>
            <person name="Xia L.Y."/>
            <person name="Li J."/>
            <person name="Zhao F."/>
            <person name="Cao W.C."/>
        </authorList>
    </citation>
    <scope>NUCLEOTIDE SEQUENCE</scope>
    <source>
        <strain evidence="2">Rmic-2018</strain>
    </source>
</reference>
<reference evidence="2" key="2">
    <citation type="submission" date="2021-09" db="EMBL/GenBank/DDBJ databases">
        <authorList>
            <person name="Jia N."/>
            <person name="Wang J."/>
            <person name="Shi W."/>
            <person name="Du L."/>
            <person name="Sun Y."/>
            <person name="Zhan W."/>
            <person name="Jiang J."/>
            <person name="Wang Q."/>
            <person name="Zhang B."/>
            <person name="Ji P."/>
            <person name="Sakyi L.B."/>
            <person name="Cui X."/>
            <person name="Yuan T."/>
            <person name="Jiang B."/>
            <person name="Yang W."/>
            <person name="Lam T.T.-Y."/>
            <person name="Chang Q."/>
            <person name="Ding S."/>
            <person name="Wang X."/>
            <person name="Zhu J."/>
            <person name="Ruan X."/>
            <person name="Zhao L."/>
            <person name="Wei J."/>
            <person name="Que T."/>
            <person name="Du C."/>
            <person name="Cheng J."/>
            <person name="Dai P."/>
            <person name="Han X."/>
            <person name="Huang E."/>
            <person name="Gao Y."/>
            <person name="Liu J."/>
            <person name="Shao H."/>
            <person name="Ye R."/>
            <person name="Li L."/>
            <person name="Wei W."/>
            <person name="Wang X."/>
            <person name="Wang C."/>
            <person name="Huo Q."/>
            <person name="Li W."/>
            <person name="Guo W."/>
            <person name="Chen H."/>
            <person name="Chen S."/>
            <person name="Zhou L."/>
            <person name="Zhou L."/>
            <person name="Ni X."/>
            <person name="Tian J."/>
            <person name="Zhou Y."/>
            <person name="Sheng Y."/>
            <person name="Liu T."/>
            <person name="Pan Y."/>
            <person name="Xia L."/>
            <person name="Li J."/>
            <person name="Zhao F."/>
            <person name="Cao W."/>
        </authorList>
    </citation>
    <scope>NUCLEOTIDE SEQUENCE</scope>
    <source>
        <strain evidence="2">Rmic-2018</strain>
        <tissue evidence="2">Larvae</tissue>
    </source>
</reference>
<evidence type="ECO:0000313" key="3">
    <source>
        <dbReference type="Proteomes" id="UP000821866"/>
    </source>
</evidence>
<evidence type="ECO:0000313" key="2">
    <source>
        <dbReference type="EMBL" id="KAH7938602.1"/>
    </source>
</evidence>
<name>A0A9J6CVT7_RHIMP</name>
<comment type="caution">
    <text evidence="2">The sequence shown here is derived from an EMBL/GenBank/DDBJ whole genome shotgun (WGS) entry which is preliminary data.</text>
</comment>
<dbReference type="EMBL" id="JABSTU010005943">
    <property type="protein sequence ID" value="KAH7938602.1"/>
    <property type="molecule type" value="Genomic_DNA"/>
</dbReference>
<gene>
    <name evidence="2" type="ORF">HPB51_028879</name>
</gene>
<keyword evidence="1" id="KW-0812">Transmembrane</keyword>
<accession>A0A9J6CVT7</accession>
<feature type="transmembrane region" description="Helical" evidence="1">
    <location>
        <begin position="105"/>
        <end position="127"/>
    </location>
</feature>
<proteinExistence type="predicted"/>
<dbReference type="Proteomes" id="UP000821866">
    <property type="component" value="Unassembled WGS sequence"/>
</dbReference>
<protein>
    <submittedName>
        <fullName evidence="2">Uncharacterized protein</fullName>
    </submittedName>
</protein>
<evidence type="ECO:0000256" key="1">
    <source>
        <dbReference type="SAM" id="Phobius"/>
    </source>
</evidence>
<organism evidence="2 3">
    <name type="scientific">Rhipicephalus microplus</name>
    <name type="common">Cattle tick</name>
    <name type="synonym">Boophilus microplus</name>
    <dbReference type="NCBI Taxonomy" id="6941"/>
    <lineage>
        <taxon>Eukaryota</taxon>
        <taxon>Metazoa</taxon>
        <taxon>Ecdysozoa</taxon>
        <taxon>Arthropoda</taxon>
        <taxon>Chelicerata</taxon>
        <taxon>Arachnida</taxon>
        <taxon>Acari</taxon>
        <taxon>Parasitiformes</taxon>
        <taxon>Ixodida</taxon>
        <taxon>Ixodoidea</taxon>
        <taxon>Ixodidae</taxon>
        <taxon>Rhipicephalinae</taxon>
        <taxon>Rhipicephalus</taxon>
        <taxon>Boophilus</taxon>
    </lineage>
</organism>
<dbReference type="AlphaFoldDB" id="A0A9J6CVT7"/>
<keyword evidence="3" id="KW-1185">Reference proteome</keyword>
<keyword evidence="1" id="KW-0472">Membrane</keyword>